<gene>
    <name evidence="2" type="ORF">RI844_03130</name>
</gene>
<evidence type="ECO:0000256" key="1">
    <source>
        <dbReference type="SAM" id="Phobius"/>
    </source>
</evidence>
<dbReference type="Proteomes" id="UP001301442">
    <property type="component" value="Chromosome"/>
</dbReference>
<keyword evidence="1" id="KW-1133">Transmembrane helix</keyword>
<accession>A0ABZ0GRA7</accession>
<sequence>MTTVEVKRKCEDNYTPLNDFPLSQEYCAEKKANNSITTHKQGKFAVITIVTLTLMIVILA</sequence>
<dbReference type="RefSeq" id="WP_348397018.1">
    <property type="nucleotide sequence ID" value="NZ_CP136600.1"/>
</dbReference>
<dbReference type="EMBL" id="CP136600">
    <property type="protein sequence ID" value="WOH38245.1"/>
    <property type="molecule type" value="Genomic_DNA"/>
</dbReference>
<evidence type="ECO:0000313" key="3">
    <source>
        <dbReference type="Proteomes" id="UP001301442"/>
    </source>
</evidence>
<organism evidence="2 3">
    <name type="scientific">Thalassotalea fonticola</name>
    <dbReference type="NCBI Taxonomy" id="3065649"/>
    <lineage>
        <taxon>Bacteria</taxon>
        <taxon>Pseudomonadati</taxon>
        <taxon>Pseudomonadota</taxon>
        <taxon>Gammaproteobacteria</taxon>
        <taxon>Alteromonadales</taxon>
        <taxon>Colwelliaceae</taxon>
        <taxon>Thalassotalea</taxon>
    </lineage>
</organism>
<proteinExistence type="predicted"/>
<evidence type="ECO:0000313" key="2">
    <source>
        <dbReference type="EMBL" id="WOH38245.1"/>
    </source>
</evidence>
<reference evidence="2 3" key="1">
    <citation type="submission" date="2023-09" db="EMBL/GenBank/DDBJ databases">
        <authorList>
            <person name="Qi X."/>
        </authorList>
    </citation>
    <scope>NUCLEOTIDE SEQUENCE [LARGE SCALE GENOMIC DNA]</scope>
    <source>
        <strain evidence="2 3">S1-1</strain>
    </source>
</reference>
<protein>
    <submittedName>
        <fullName evidence="2">Uncharacterized protein</fullName>
    </submittedName>
</protein>
<keyword evidence="1" id="KW-0812">Transmembrane</keyword>
<feature type="transmembrane region" description="Helical" evidence="1">
    <location>
        <begin position="42"/>
        <end position="59"/>
    </location>
</feature>
<keyword evidence="3" id="KW-1185">Reference proteome</keyword>
<keyword evidence="1" id="KW-0472">Membrane</keyword>
<name>A0ABZ0GRA7_9GAMM</name>